<feature type="transmembrane region" description="Helical" evidence="1">
    <location>
        <begin position="267"/>
        <end position="284"/>
    </location>
</feature>
<dbReference type="AlphaFoldDB" id="A0AB94IR66"/>
<evidence type="ECO:0000313" key="2">
    <source>
        <dbReference type="EMBL" id="ETI69534.1"/>
    </source>
</evidence>
<dbReference type="EMBL" id="ALAN01000049">
    <property type="protein sequence ID" value="ETI69534.1"/>
    <property type="molecule type" value="Genomic_DNA"/>
</dbReference>
<keyword evidence="1" id="KW-0812">Transmembrane</keyword>
<feature type="transmembrane region" description="Helical" evidence="1">
    <location>
        <begin position="104"/>
        <end position="122"/>
    </location>
</feature>
<keyword evidence="3" id="KW-1185">Reference proteome</keyword>
<feature type="transmembrane region" description="Helical" evidence="1">
    <location>
        <begin position="296"/>
        <end position="317"/>
    </location>
</feature>
<sequence>MNLKYYRLWVIAFLLKFIGSAWDASYHFKYLFEEYSIPHIVNTLGFALGAYLLFQEWRRSHFMDRFSRNLITIGYVLFLIGIPLDFTYHIAYGIDLTTWSPTHFIYYIATDIMIFGVWRGYYMFTRDVKPTWKSMHTWFAMFLLECLMFPNMQQENGAISYDQYMQGKSIASEEILALISDPASQIFGGIPEWVYPIYSVLMVALLTVIMIRIFRDYNIPVMAAGLYILLRFVGKGIFAAVNYPTSYVPITLLLIPLCYLLFRKINWLAGLIGSLGYFLVLYGIHQSGWLITPPLVLWELVPVVLAGVFVPVISALVKPMPLVKKNRQPA</sequence>
<feature type="transmembrane region" description="Helical" evidence="1">
    <location>
        <begin position="37"/>
        <end position="54"/>
    </location>
</feature>
<feature type="transmembrane region" description="Helical" evidence="1">
    <location>
        <begin position="193"/>
        <end position="214"/>
    </location>
</feature>
<accession>A0AB94IR66</accession>
<organism evidence="2 3">
    <name type="scientific">Neobacillus vireti LMG 21834</name>
    <dbReference type="NCBI Taxonomy" id="1131730"/>
    <lineage>
        <taxon>Bacteria</taxon>
        <taxon>Bacillati</taxon>
        <taxon>Bacillota</taxon>
        <taxon>Bacilli</taxon>
        <taxon>Bacillales</taxon>
        <taxon>Bacillaceae</taxon>
        <taxon>Neobacillus</taxon>
    </lineage>
</organism>
<feature type="transmembrane region" description="Helical" evidence="1">
    <location>
        <begin position="221"/>
        <end position="240"/>
    </location>
</feature>
<reference evidence="2 3" key="1">
    <citation type="journal article" date="2014" name="Environ. Microbiol.">
        <title>The nitrate-ammonifying and nosZ-carrying bacterium Bacillus vireti is a potent source and sink for nitric and nitrous oxide under high nitrate conditions.</title>
        <authorList>
            <person name="Mania D."/>
            <person name="Heylen K."/>
            <person name="van Spanning R.J."/>
            <person name="Frostegard A."/>
        </authorList>
    </citation>
    <scope>NUCLEOTIDE SEQUENCE [LARGE SCALE GENOMIC DNA]</scope>
    <source>
        <strain evidence="2 3">LMG 21834</strain>
    </source>
</reference>
<dbReference type="RefSeq" id="WP_024027610.1">
    <property type="nucleotide sequence ID" value="NZ_ALAN01000049.1"/>
</dbReference>
<feature type="transmembrane region" description="Helical" evidence="1">
    <location>
        <begin position="66"/>
        <end position="84"/>
    </location>
</feature>
<dbReference type="Proteomes" id="UP000018877">
    <property type="component" value="Unassembled WGS sequence"/>
</dbReference>
<feature type="transmembrane region" description="Helical" evidence="1">
    <location>
        <begin position="246"/>
        <end position="262"/>
    </location>
</feature>
<gene>
    <name evidence="2" type="ORF">BAVI_06994</name>
</gene>
<feature type="transmembrane region" description="Helical" evidence="1">
    <location>
        <begin position="134"/>
        <end position="152"/>
    </location>
</feature>
<name>A0AB94IR66_9BACI</name>
<keyword evidence="1" id="KW-0472">Membrane</keyword>
<comment type="caution">
    <text evidence="2">The sequence shown here is derived from an EMBL/GenBank/DDBJ whole genome shotgun (WGS) entry which is preliminary data.</text>
</comment>
<evidence type="ECO:0000313" key="3">
    <source>
        <dbReference type="Proteomes" id="UP000018877"/>
    </source>
</evidence>
<keyword evidence="1" id="KW-1133">Transmembrane helix</keyword>
<protein>
    <submittedName>
        <fullName evidence="2">Uncharacterized protein</fullName>
    </submittedName>
</protein>
<proteinExistence type="predicted"/>
<evidence type="ECO:0000256" key="1">
    <source>
        <dbReference type="SAM" id="Phobius"/>
    </source>
</evidence>